<dbReference type="InterPro" id="IPR017853">
    <property type="entry name" value="GH"/>
</dbReference>
<accession>A0A5A9XKU2</accession>
<evidence type="ECO:0000313" key="4">
    <source>
        <dbReference type="EMBL" id="KAA0893390.1"/>
    </source>
</evidence>
<dbReference type="RefSeq" id="WP_149306705.1">
    <property type="nucleotide sequence ID" value="NZ_SRSD01000003.1"/>
</dbReference>
<comment type="caution">
    <text evidence="4">The sequence shown here is derived from an EMBL/GenBank/DDBJ whole genome shotgun (WGS) entry which is preliminary data.</text>
</comment>
<feature type="region of interest" description="Disordered" evidence="1">
    <location>
        <begin position="398"/>
        <end position="424"/>
    </location>
</feature>
<dbReference type="AlphaFoldDB" id="A0A5A9XKU2"/>
<feature type="compositionally biased region" description="Basic residues" evidence="1">
    <location>
        <begin position="414"/>
        <end position="424"/>
    </location>
</feature>
<dbReference type="Gene3D" id="3.20.20.80">
    <property type="entry name" value="Glycosidases"/>
    <property type="match status" value="1"/>
</dbReference>
<dbReference type="EMBL" id="SRSD01000003">
    <property type="protein sequence ID" value="KAA0893390.1"/>
    <property type="molecule type" value="Genomic_DNA"/>
</dbReference>
<dbReference type="InterPro" id="IPR025275">
    <property type="entry name" value="DUF4015"/>
</dbReference>
<dbReference type="SUPFAM" id="SSF51445">
    <property type="entry name" value="(Trans)glycosidases"/>
    <property type="match status" value="1"/>
</dbReference>
<protein>
    <submittedName>
        <fullName evidence="4">GTP-binding protein</fullName>
    </submittedName>
</protein>
<feature type="chain" id="PRO_5022818406" evidence="2">
    <location>
        <begin position="21"/>
        <end position="424"/>
    </location>
</feature>
<dbReference type="PROSITE" id="PS51257">
    <property type="entry name" value="PROKAR_LIPOPROTEIN"/>
    <property type="match status" value="1"/>
</dbReference>
<proteinExistence type="predicted"/>
<evidence type="ECO:0000259" key="3">
    <source>
        <dbReference type="Pfam" id="PF13200"/>
    </source>
</evidence>
<gene>
    <name evidence="4" type="ORF">ET418_06155</name>
</gene>
<evidence type="ECO:0000256" key="1">
    <source>
        <dbReference type="SAM" id="MobiDB-lite"/>
    </source>
</evidence>
<reference evidence="4 5" key="1">
    <citation type="submission" date="2019-04" db="EMBL/GenBank/DDBJ databases">
        <title>Geobacter ruber sp. nov., ferric-reducing bacteria isolated from paddy soil.</title>
        <authorList>
            <person name="Xu Z."/>
            <person name="Masuda Y."/>
            <person name="Itoh H."/>
            <person name="Senoo K."/>
        </authorList>
    </citation>
    <scope>NUCLEOTIDE SEQUENCE [LARGE SCALE GENOMIC DNA]</scope>
    <source>
        <strain evidence="4 5">Red88</strain>
    </source>
</reference>
<dbReference type="Proteomes" id="UP000324298">
    <property type="component" value="Unassembled WGS sequence"/>
</dbReference>
<feature type="signal peptide" evidence="2">
    <location>
        <begin position="1"/>
        <end position="20"/>
    </location>
</feature>
<sequence length="424" mass="47873">MKNVVALAGRVALIIVTCCALVSCQNEQKPATSSTAASKPVPPTPSKRQQLLNMEVRALYITSWTAGINRFQTLTDMVSRSHLNAVVIDIKDSTGKVGYDSAVPLVAQTGAYEKRIRNLDAILQQCRDKKIYTIARIAVFQDPNLAKARPDLAVGGGGQKVWKDRKGLAWVDPASKTVWDYNLAIAKEAAAKGFDEIQFDYVRFPTDGKLKTMTYPVYKRDVPKHEIIRRFFQYVDQQMKPVDVMTSADIFGLTTMVDDDMNIGQRIQDVADYVDFVCPMIYPSHYPTGHLGLKNPAEHPYRVIYDACLRGAKRLEGKRAKMRPWLQDFKLGAAYDKKMIIDQIQAARDAKVFGFSMWNARNVYTDAAYLEKLPEPNPVPPLRDQVLEDIRRHDAARLAMQNRSTSIRQEKPSIHKPRRKAKGN</sequence>
<name>A0A5A9XKU2_9BACT</name>
<keyword evidence="5" id="KW-1185">Reference proteome</keyword>
<evidence type="ECO:0000256" key="2">
    <source>
        <dbReference type="SAM" id="SignalP"/>
    </source>
</evidence>
<organism evidence="4 5">
    <name type="scientific">Oryzomonas rubra</name>
    <dbReference type="NCBI Taxonomy" id="2509454"/>
    <lineage>
        <taxon>Bacteria</taxon>
        <taxon>Pseudomonadati</taxon>
        <taxon>Thermodesulfobacteriota</taxon>
        <taxon>Desulfuromonadia</taxon>
        <taxon>Geobacterales</taxon>
        <taxon>Geobacteraceae</taxon>
        <taxon>Oryzomonas</taxon>
    </lineage>
</organism>
<evidence type="ECO:0000313" key="5">
    <source>
        <dbReference type="Proteomes" id="UP000324298"/>
    </source>
</evidence>
<dbReference type="OrthoDB" id="9774125at2"/>
<feature type="domain" description="DUF4015" evidence="3">
    <location>
        <begin position="58"/>
        <end position="364"/>
    </location>
</feature>
<dbReference type="Pfam" id="PF13200">
    <property type="entry name" value="DUF4015"/>
    <property type="match status" value="1"/>
</dbReference>
<keyword evidence="2" id="KW-0732">Signal</keyword>